<sequence>MTLDTIRDRIARAEARAGRAPGSVTLIAVSKQQPEDRVAAVLDAGHRVFGENRVQEAATRWPPFRARYEGIALHLVGPLQTNKARQAMEMVQAIHSLDRPKLATTLARLADELGHCPELFVQVNTGEEPQKAGVLPGDADGFVAECRRLGLPVRGLMCIPPVDEAPSLHFALLAKIAARNGLDGLSMGMSGDFEEAIALGATHVRVGSAIFGARPG</sequence>
<protein>
    <recommendedName>
        <fullName evidence="2">Pyridoxal phosphate homeostasis protein</fullName>
        <shortName evidence="2">PLP homeostasis protein</shortName>
    </recommendedName>
</protein>
<dbReference type="NCBIfam" id="TIGR00044">
    <property type="entry name" value="YggS family pyridoxal phosphate-dependent enzyme"/>
    <property type="match status" value="1"/>
</dbReference>
<evidence type="ECO:0000256" key="4">
    <source>
        <dbReference type="RuleBase" id="RU004514"/>
    </source>
</evidence>
<dbReference type="CDD" id="cd00635">
    <property type="entry name" value="PLPDE_III_YBL036c_like"/>
    <property type="match status" value="1"/>
</dbReference>
<evidence type="ECO:0000256" key="3">
    <source>
        <dbReference type="PIRSR" id="PIRSR004848-1"/>
    </source>
</evidence>
<feature type="modified residue" description="N6-(pyridoxal phosphate)lysine" evidence="2 3">
    <location>
        <position position="31"/>
    </location>
</feature>
<dbReference type="PANTHER" id="PTHR10146">
    <property type="entry name" value="PROLINE SYNTHETASE CO-TRANSCRIBED BACTERIAL HOMOLOG PROTEIN"/>
    <property type="match status" value="1"/>
</dbReference>
<gene>
    <name evidence="6" type="ORF">DRV84_12390</name>
</gene>
<dbReference type="GO" id="GO:0030170">
    <property type="term" value="F:pyridoxal phosphate binding"/>
    <property type="evidence" value="ECO:0007669"/>
    <property type="project" value="UniProtKB-UniRule"/>
</dbReference>
<dbReference type="Proteomes" id="UP000257131">
    <property type="component" value="Unassembled WGS sequence"/>
</dbReference>
<feature type="domain" description="Alanine racemase N-terminal" evidence="5">
    <location>
        <begin position="3"/>
        <end position="215"/>
    </location>
</feature>
<comment type="function">
    <text evidence="2">Pyridoxal 5'-phosphate (PLP)-binding protein, which is involved in PLP homeostasis.</text>
</comment>
<name>A0A3D9BP55_9RHOB</name>
<dbReference type="FunFam" id="3.20.20.10:FF:000018">
    <property type="entry name" value="Pyridoxal phosphate homeostasis protein"/>
    <property type="match status" value="1"/>
</dbReference>
<accession>A0A3D9BP55</accession>
<dbReference type="PANTHER" id="PTHR10146:SF14">
    <property type="entry name" value="PYRIDOXAL PHOSPHATE HOMEOSTASIS PROTEIN"/>
    <property type="match status" value="1"/>
</dbReference>
<dbReference type="InterPro" id="IPR011078">
    <property type="entry name" value="PyrdxlP_homeostasis"/>
</dbReference>
<comment type="similarity">
    <text evidence="2 4">Belongs to the pyridoxal phosphate-binding protein YggS/PROSC family.</text>
</comment>
<evidence type="ECO:0000313" key="6">
    <source>
        <dbReference type="EMBL" id="REC55280.1"/>
    </source>
</evidence>
<dbReference type="PIRSF" id="PIRSF004848">
    <property type="entry name" value="YBL036c_PLPDEIII"/>
    <property type="match status" value="1"/>
</dbReference>
<comment type="caution">
    <text evidence="6">The sequence shown here is derived from an EMBL/GenBank/DDBJ whole genome shotgun (WGS) entry which is preliminary data.</text>
</comment>
<proteinExistence type="inferred from homology"/>
<reference evidence="6 7" key="1">
    <citation type="journal article" date="2017" name="Int. J. Syst. Evol. Microbiol.">
        <title>Rhodosalinus sediminis gen. nov., sp. nov., isolated from marine saltern.</title>
        <authorList>
            <person name="Guo L.Y."/>
            <person name="Ling S.K."/>
            <person name="Li C.M."/>
            <person name="Chen G.J."/>
            <person name="Du Z.J."/>
        </authorList>
    </citation>
    <scope>NUCLEOTIDE SEQUENCE [LARGE SCALE GENOMIC DNA]</scope>
    <source>
        <strain evidence="6 7">WDN1C137</strain>
    </source>
</reference>
<dbReference type="Gene3D" id="3.20.20.10">
    <property type="entry name" value="Alanine racemase"/>
    <property type="match status" value="1"/>
</dbReference>
<evidence type="ECO:0000256" key="1">
    <source>
        <dbReference type="ARBA" id="ARBA00022898"/>
    </source>
</evidence>
<evidence type="ECO:0000256" key="2">
    <source>
        <dbReference type="HAMAP-Rule" id="MF_02087"/>
    </source>
</evidence>
<dbReference type="InterPro" id="IPR029066">
    <property type="entry name" value="PLP-binding_barrel"/>
</dbReference>
<dbReference type="SUPFAM" id="SSF51419">
    <property type="entry name" value="PLP-binding barrel"/>
    <property type="match status" value="1"/>
</dbReference>
<organism evidence="6 7">
    <name type="scientific">Rhodosalinus sediminis</name>
    <dbReference type="NCBI Taxonomy" id="1940533"/>
    <lineage>
        <taxon>Bacteria</taxon>
        <taxon>Pseudomonadati</taxon>
        <taxon>Pseudomonadota</taxon>
        <taxon>Alphaproteobacteria</taxon>
        <taxon>Rhodobacterales</taxon>
        <taxon>Paracoccaceae</taxon>
        <taxon>Rhodosalinus</taxon>
    </lineage>
</organism>
<dbReference type="OrthoDB" id="9804072at2"/>
<dbReference type="Pfam" id="PF01168">
    <property type="entry name" value="Ala_racemase_N"/>
    <property type="match status" value="1"/>
</dbReference>
<dbReference type="EMBL" id="QOHR01000020">
    <property type="protein sequence ID" value="REC55280.1"/>
    <property type="molecule type" value="Genomic_DNA"/>
</dbReference>
<dbReference type="HAMAP" id="MF_02087">
    <property type="entry name" value="PLP_homeostasis"/>
    <property type="match status" value="1"/>
</dbReference>
<dbReference type="AlphaFoldDB" id="A0A3D9BP55"/>
<evidence type="ECO:0000259" key="5">
    <source>
        <dbReference type="Pfam" id="PF01168"/>
    </source>
</evidence>
<dbReference type="InterPro" id="IPR001608">
    <property type="entry name" value="Ala_racemase_N"/>
</dbReference>
<evidence type="ECO:0000313" key="7">
    <source>
        <dbReference type="Proteomes" id="UP000257131"/>
    </source>
</evidence>
<keyword evidence="1 2" id="KW-0663">Pyridoxal phosphate</keyword>
<keyword evidence="7" id="KW-1185">Reference proteome</keyword>
<dbReference type="RefSeq" id="WP_115981163.1">
    <property type="nucleotide sequence ID" value="NZ_QOHR01000020.1"/>
</dbReference>
<comment type="cofactor">
    <cofactor evidence="3">
        <name>pyridoxal 5'-phosphate</name>
        <dbReference type="ChEBI" id="CHEBI:597326"/>
    </cofactor>
</comment>